<dbReference type="InterPro" id="IPR015527">
    <property type="entry name" value="Pept_C26_g-glut_hydrolase"/>
</dbReference>
<dbReference type="GO" id="GO:0005773">
    <property type="term" value="C:vacuole"/>
    <property type="evidence" value="ECO:0007669"/>
    <property type="project" value="TreeGrafter"/>
</dbReference>
<comment type="caution">
    <text evidence="3">The sequence shown here is derived from an EMBL/GenBank/DDBJ whole genome shotgun (WGS) entry which is preliminary data.</text>
</comment>
<dbReference type="AlphaFoldDB" id="A0A423U737"/>
<dbReference type="PROSITE" id="PS51275">
    <property type="entry name" value="PEPTIDASE_C26_GGH"/>
    <property type="match status" value="1"/>
</dbReference>
<comment type="caution">
    <text evidence="2">Lacks conserved residue(s) required for the propagation of feature annotation.</text>
</comment>
<sequence>MFQEVPTLSPAPVGTEAAGAKIFQLVLEANARGVYLPLWGTREGFQMIAYLAAGEQNLTTPCSAINKADSVTVAEGYMDSRIFTQMPDYVIGYLTFSDSTVNFHRKCMTPENFTNSGLTDEFKLLGTSFDFDGLEYVSLIEHVALPIFGSQFHPEKSQFEWKDDEVHSAIPHTPQAIGVGQFFPLIFFC</sequence>
<dbReference type="Proteomes" id="UP000283509">
    <property type="component" value="Unassembled WGS sequence"/>
</dbReference>
<dbReference type="EMBL" id="QCYY01000532">
    <property type="protein sequence ID" value="ROT84505.1"/>
    <property type="molecule type" value="Genomic_DNA"/>
</dbReference>
<name>A0A423U737_PENVA</name>
<reference evidence="3 4" key="2">
    <citation type="submission" date="2019-01" db="EMBL/GenBank/DDBJ databases">
        <title>The decoding of complex shrimp genome reveals the adaptation for benthos swimmer, frequently molting mechanism and breeding impact on genome.</title>
        <authorList>
            <person name="Sun Y."/>
            <person name="Gao Y."/>
            <person name="Yu Y."/>
        </authorList>
    </citation>
    <scope>NUCLEOTIDE SEQUENCE [LARGE SCALE GENOMIC DNA]</scope>
    <source>
        <tissue evidence="3">Muscle</tissue>
    </source>
</reference>
<dbReference type="Gene3D" id="3.40.50.880">
    <property type="match status" value="1"/>
</dbReference>
<dbReference type="PANTHER" id="PTHR11315:SF0">
    <property type="entry name" value="FOLATE GAMMA-GLUTAMYL HYDROLASE"/>
    <property type="match status" value="1"/>
</dbReference>
<feature type="active site" description="Proton donor" evidence="1">
    <location>
        <position position="153"/>
    </location>
</feature>
<evidence type="ECO:0000313" key="3">
    <source>
        <dbReference type="EMBL" id="ROT84505.1"/>
    </source>
</evidence>
<keyword evidence="3" id="KW-0378">Hydrolase</keyword>
<gene>
    <name evidence="3" type="ORF">C7M84_022299</name>
</gene>
<dbReference type="PANTHER" id="PTHR11315">
    <property type="entry name" value="PROTEASE FAMILY C26 GAMMA-GLUTAMYL HYDROLASE"/>
    <property type="match status" value="1"/>
</dbReference>
<evidence type="ECO:0000256" key="1">
    <source>
        <dbReference type="PIRSR" id="PIRSR615527-1"/>
    </source>
</evidence>
<dbReference type="GO" id="GO:0046900">
    <property type="term" value="P:tetrahydrofolylpolyglutamate metabolic process"/>
    <property type="evidence" value="ECO:0007669"/>
    <property type="project" value="TreeGrafter"/>
</dbReference>
<reference evidence="3 4" key="1">
    <citation type="submission" date="2018-04" db="EMBL/GenBank/DDBJ databases">
        <authorList>
            <person name="Zhang X."/>
            <person name="Yuan J."/>
            <person name="Li F."/>
            <person name="Xiang J."/>
        </authorList>
    </citation>
    <scope>NUCLEOTIDE SEQUENCE [LARGE SCALE GENOMIC DNA]</scope>
    <source>
        <tissue evidence="3">Muscle</tissue>
    </source>
</reference>
<dbReference type="OrthoDB" id="64220at2759"/>
<keyword evidence="4" id="KW-1185">Reference proteome</keyword>
<evidence type="ECO:0000313" key="4">
    <source>
        <dbReference type="Proteomes" id="UP000283509"/>
    </source>
</evidence>
<dbReference type="InterPro" id="IPR029062">
    <property type="entry name" value="Class_I_gatase-like"/>
</dbReference>
<dbReference type="GO" id="GO:0034722">
    <property type="term" value="F:gamma-glutamyl-peptidase activity"/>
    <property type="evidence" value="ECO:0007669"/>
    <property type="project" value="TreeGrafter"/>
</dbReference>
<accession>A0A423U737</accession>
<dbReference type="SUPFAM" id="SSF52317">
    <property type="entry name" value="Class I glutamine amidotransferase-like"/>
    <property type="match status" value="1"/>
</dbReference>
<proteinExistence type="predicted"/>
<evidence type="ECO:0000256" key="2">
    <source>
        <dbReference type="PROSITE-ProRule" id="PRU00607"/>
    </source>
</evidence>
<dbReference type="STRING" id="6689.A0A423U737"/>
<protein>
    <submittedName>
        <fullName evidence="3">Putative gamma-glutamyl hydrolase-like</fullName>
    </submittedName>
</protein>
<organism evidence="3 4">
    <name type="scientific">Penaeus vannamei</name>
    <name type="common">Whiteleg shrimp</name>
    <name type="synonym">Litopenaeus vannamei</name>
    <dbReference type="NCBI Taxonomy" id="6689"/>
    <lineage>
        <taxon>Eukaryota</taxon>
        <taxon>Metazoa</taxon>
        <taxon>Ecdysozoa</taxon>
        <taxon>Arthropoda</taxon>
        <taxon>Crustacea</taxon>
        <taxon>Multicrustacea</taxon>
        <taxon>Malacostraca</taxon>
        <taxon>Eumalacostraca</taxon>
        <taxon>Eucarida</taxon>
        <taxon>Decapoda</taxon>
        <taxon>Dendrobranchiata</taxon>
        <taxon>Penaeoidea</taxon>
        <taxon>Penaeidae</taxon>
        <taxon>Penaeus</taxon>
    </lineage>
</organism>
<dbReference type="PROSITE" id="PS51273">
    <property type="entry name" value="GATASE_TYPE_1"/>
    <property type="match status" value="1"/>
</dbReference>